<keyword evidence="3" id="KW-0233">DNA recombination</keyword>
<dbReference type="GO" id="GO:0015074">
    <property type="term" value="P:DNA integration"/>
    <property type="evidence" value="ECO:0007669"/>
    <property type="project" value="InterPro"/>
</dbReference>
<dbReference type="Gene3D" id="1.10.150.130">
    <property type="match status" value="1"/>
</dbReference>
<dbReference type="CDD" id="cd01189">
    <property type="entry name" value="INT_ICEBs1_C_like"/>
    <property type="match status" value="1"/>
</dbReference>
<dbReference type="InterPro" id="IPR036625">
    <property type="entry name" value="E3-bd_dom_sf"/>
</dbReference>
<keyword evidence="6" id="KW-1185">Reference proteome</keyword>
<dbReference type="PANTHER" id="PTHR30349">
    <property type="entry name" value="PHAGE INTEGRASE-RELATED"/>
    <property type="match status" value="1"/>
</dbReference>
<dbReference type="AlphaFoldDB" id="A0A4V1ZH66"/>
<protein>
    <submittedName>
        <fullName evidence="5">Site-specific integrase</fullName>
    </submittedName>
</protein>
<proteinExistence type="inferred from homology"/>
<dbReference type="GO" id="GO:0003677">
    <property type="term" value="F:DNA binding"/>
    <property type="evidence" value="ECO:0007669"/>
    <property type="project" value="UniProtKB-KW"/>
</dbReference>
<dbReference type="Pfam" id="PF00589">
    <property type="entry name" value="Phage_integrase"/>
    <property type="match status" value="1"/>
</dbReference>
<evidence type="ECO:0000259" key="4">
    <source>
        <dbReference type="PROSITE" id="PS51898"/>
    </source>
</evidence>
<dbReference type="Pfam" id="PF26003">
    <property type="entry name" value="Integrase_N_phage"/>
    <property type="match status" value="1"/>
</dbReference>
<dbReference type="GO" id="GO:0006310">
    <property type="term" value="P:DNA recombination"/>
    <property type="evidence" value="ECO:0007669"/>
    <property type="project" value="UniProtKB-KW"/>
</dbReference>
<evidence type="ECO:0000313" key="6">
    <source>
        <dbReference type="Proteomes" id="UP000293764"/>
    </source>
</evidence>
<dbReference type="InterPro" id="IPR055370">
    <property type="entry name" value="Lsr2_DNA-bd"/>
</dbReference>
<dbReference type="Pfam" id="PF23359">
    <property type="entry name" value="Lsr2_DNA-bd"/>
    <property type="match status" value="1"/>
</dbReference>
<dbReference type="InterPro" id="IPR011010">
    <property type="entry name" value="DNA_brk_join_enz"/>
</dbReference>
<keyword evidence="2" id="KW-0238">DNA-binding</keyword>
<comment type="similarity">
    <text evidence="1">Belongs to the 'phage' integrase family.</text>
</comment>
<name>A0A4V1ZH66_9MICO</name>
<feature type="domain" description="Tyr recombinase" evidence="4">
    <location>
        <begin position="249"/>
        <end position="434"/>
    </location>
</feature>
<evidence type="ECO:0000313" key="5">
    <source>
        <dbReference type="EMBL" id="RYV50974.1"/>
    </source>
</evidence>
<gene>
    <name evidence="5" type="ORF">EUA98_10730</name>
</gene>
<dbReference type="InterPro" id="IPR013762">
    <property type="entry name" value="Integrase-like_cat_sf"/>
</dbReference>
<evidence type="ECO:0000256" key="1">
    <source>
        <dbReference type="ARBA" id="ARBA00008857"/>
    </source>
</evidence>
<accession>A0A4V1ZH66</accession>
<dbReference type="RefSeq" id="WP_130102679.1">
    <property type="nucleotide sequence ID" value="NZ_SDWW01000023.1"/>
</dbReference>
<dbReference type="GO" id="GO:0016746">
    <property type="term" value="F:acyltransferase activity"/>
    <property type="evidence" value="ECO:0007669"/>
    <property type="project" value="InterPro"/>
</dbReference>
<organism evidence="5 6">
    <name type="scientific">Pengzhenrongella frigida</name>
    <dbReference type="NCBI Taxonomy" id="1259133"/>
    <lineage>
        <taxon>Bacteria</taxon>
        <taxon>Bacillati</taxon>
        <taxon>Actinomycetota</taxon>
        <taxon>Actinomycetes</taxon>
        <taxon>Micrococcales</taxon>
        <taxon>Pengzhenrongella</taxon>
    </lineage>
</organism>
<dbReference type="Gene3D" id="4.10.320.10">
    <property type="entry name" value="E3-binding domain"/>
    <property type="match status" value="1"/>
</dbReference>
<dbReference type="InterPro" id="IPR002104">
    <property type="entry name" value="Integrase_catalytic"/>
</dbReference>
<dbReference type="InterPro" id="IPR050090">
    <property type="entry name" value="Tyrosine_recombinase_XerCD"/>
</dbReference>
<dbReference type="InterPro" id="IPR058717">
    <property type="entry name" value="Phage_L5_Integrase_N"/>
</dbReference>
<dbReference type="SUPFAM" id="SSF56349">
    <property type="entry name" value="DNA breaking-rejoining enzymes"/>
    <property type="match status" value="1"/>
</dbReference>
<evidence type="ECO:0000256" key="3">
    <source>
        <dbReference type="ARBA" id="ARBA00023172"/>
    </source>
</evidence>
<dbReference type="Proteomes" id="UP000293764">
    <property type="component" value="Unassembled WGS sequence"/>
</dbReference>
<evidence type="ECO:0000256" key="2">
    <source>
        <dbReference type="ARBA" id="ARBA00023125"/>
    </source>
</evidence>
<dbReference type="InterPro" id="IPR010998">
    <property type="entry name" value="Integrase_recombinase_N"/>
</dbReference>
<dbReference type="PANTHER" id="PTHR30349:SF64">
    <property type="entry name" value="PROPHAGE INTEGRASE INTD-RELATED"/>
    <property type="match status" value="1"/>
</dbReference>
<dbReference type="OrthoDB" id="1822491at2"/>
<sequence length="450" mass="48662">MPNRKGRRLFGSIRQEASGRWMVRVPIPDSGGKTRSIGTFATKRAAEDALAIEHGSIATGTWVDPNRGSELLGQYAATFVATNGYRERSLALNERLLAEWIDTTHFLTVGGSRHAIGLGMRSLSSLTTQDIRLWHAAVTAESRRRAVQRLERTAKHPKAVNKAVRAWAQGAGIAVAATGRIPTTVLSKWEAAGGRKALAPDIPPTAGATEAAQAYRLLHAVLARARRDGLIKENPAAIEGAGSVATLERRPASIPELRVAAGAMTARYRAAVWVAAMTSIRSGELFALRRSDWDPQRHTLRIERSVELETSDDDFGQVKASASLRTVVVPKIAATALEEHLEQFTAKAPRSLIFTTSTGGIVYPSRVGKQWARARSAAGREDLHWHDLRHTGQSLAAAAGAGIKDLQARAGHSTTTAAIRYLHQVQDSDRRVATALDELVAREDQSGEDS</sequence>
<dbReference type="PROSITE" id="PS51898">
    <property type="entry name" value="TYR_RECOMBINASE"/>
    <property type="match status" value="1"/>
</dbReference>
<dbReference type="Gene3D" id="1.10.443.10">
    <property type="entry name" value="Intergrase catalytic core"/>
    <property type="match status" value="1"/>
</dbReference>
<comment type="caution">
    <text evidence="5">The sequence shown here is derived from an EMBL/GenBank/DDBJ whole genome shotgun (WGS) entry which is preliminary data.</text>
</comment>
<dbReference type="EMBL" id="SDWW01000023">
    <property type="protein sequence ID" value="RYV50974.1"/>
    <property type="molecule type" value="Genomic_DNA"/>
</dbReference>
<reference evidence="5 6" key="1">
    <citation type="submission" date="2019-01" db="EMBL/GenBank/DDBJ databases">
        <title>Novel species of Cellulomonas.</title>
        <authorList>
            <person name="Liu Q."/>
            <person name="Xin Y.-H."/>
        </authorList>
    </citation>
    <scope>NUCLEOTIDE SEQUENCE [LARGE SCALE GENOMIC DNA]</scope>
    <source>
        <strain evidence="5 6">HLT2-17</strain>
    </source>
</reference>